<dbReference type="KEGG" id="pph:Ppha_1397"/>
<evidence type="ECO:0000313" key="3">
    <source>
        <dbReference type="Proteomes" id="UP000002724"/>
    </source>
</evidence>
<dbReference type="InterPro" id="IPR041633">
    <property type="entry name" value="Polbeta"/>
</dbReference>
<sequence>MIESIAPTILKHFPTTVAIYLFGSYATTDERVDSDVDLALMFPHGSTVTNTNLALSACKADLEMLFCREVDLLNLRSLSTVFQKEIVMTGRLLFLSDRFAVDEFEMLTISYYQKLNEERADILAEIKKTGTIIA</sequence>
<dbReference type="HOGENOM" id="CLU_130257_1_0_10"/>
<name>B4S9W4_PELPB</name>
<organism evidence="2 3">
    <name type="scientific">Pelodictyon phaeoclathratiforme (strain DSM 5477 / BU-1)</name>
    <dbReference type="NCBI Taxonomy" id="324925"/>
    <lineage>
        <taxon>Bacteria</taxon>
        <taxon>Pseudomonadati</taxon>
        <taxon>Chlorobiota</taxon>
        <taxon>Chlorobiia</taxon>
        <taxon>Chlorobiales</taxon>
        <taxon>Chlorobiaceae</taxon>
        <taxon>Chlorobium/Pelodictyon group</taxon>
        <taxon>Pelodictyon</taxon>
    </lineage>
</organism>
<accession>B4S9W4</accession>
<keyword evidence="3" id="KW-1185">Reference proteome</keyword>
<protein>
    <submittedName>
        <fullName evidence="2">DNA polymerase beta domain protein region</fullName>
    </submittedName>
</protein>
<dbReference type="RefSeq" id="WP_012508151.1">
    <property type="nucleotide sequence ID" value="NC_011060.1"/>
</dbReference>
<dbReference type="STRING" id="324925.Ppha_1397"/>
<dbReference type="PANTHER" id="PTHR43852:SF2">
    <property type="entry name" value="PROTEIN ADENYLYLTRANSFERASE MNTA"/>
    <property type="match status" value="1"/>
</dbReference>
<evidence type="ECO:0000259" key="1">
    <source>
        <dbReference type="Pfam" id="PF18765"/>
    </source>
</evidence>
<dbReference type="eggNOG" id="COG1669">
    <property type="taxonomic scope" value="Bacteria"/>
</dbReference>
<dbReference type="SUPFAM" id="SSF81301">
    <property type="entry name" value="Nucleotidyltransferase"/>
    <property type="match status" value="1"/>
</dbReference>
<gene>
    <name evidence="2" type="ordered locus">Ppha_1397</name>
</gene>
<dbReference type="CDD" id="cd05403">
    <property type="entry name" value="NT_KNTase_like"/>
    <property type="match status" value="1"/>
</dbReference>
<dbReference type="OrthoDB" id="9793933at2"/>
<dbReference type="InterPro" id="IPR043519">
    <property type="entry name" value="NT_sf"/>
</dbReference>
<dbReference type="Gene3D" id="3.30.460.10">
    <property type="entry name" value="Beta Polymerase, domain 2"/>
    <property type="match status" value="1"/>
</dbReference>
<dbReference type="Pfam" id="PF18765">
    <property type="entry name" value="Polbeta"/>
    <property type="match status" value="1"/>
</dbReference>
<dbReference type="Proteomes" id="UP000002724">
    <property type="component" value="Chromosome"/>
</dbReference>
<evidence type="ECO:0000313" key="2">
    <source>
        <dbReference type="EMBL" id="ACF43660.1"/>
    </source>
</evidence>
<dbReference type="EMBL" id="CP001110">
    <property type="protein sequence ID" value="ACF43660.1"/>
    <property type="molecule type" value="Genomic_DNA"/>
</dbReference>
<feature type="domain" description="Polymerase beta nucleotidyltransferase" evidence="1">
    <location>
        <begin position="9"/>
        <end position="98"/>
    </location>
</feature>
<dbReference type="PANTHER" id="PTHR43852">
    <property type="entry name" value="NUCLEOTIDYLTRANSFERASE"/>
    <property type="match status" value="1"/>
</dbReference>
<dbReference type="NCBIfam" id="NF047752">
    <property type="entry name" value="MntA_antitoxin"/>
    <property type="match status" value="1"/>
</dbReference>
<dbReference type="AlphaFoldDB" id="B4S9W4"/>
<proteinExistence type="predicted"/>
<dbReference type="InterPro" id="IPR052930">
    <property type="entry name" value="TA_antitoxin_MntA"/>
</dbReference>
<reference evidence="2 3" key="1">
    <citation type="submission" date="2008-06" db="EMBL/GenBank/DDBJ databases">
        <title>Complete sequence of Pelodictyon phaeoclathratiforme BU-1.</title>
        <authorList>
            <consortium name="US DOE Joint Genome Institute"/>
            <person name="Lucas S."/>
            <person name="Copeland A."/>
            <person name="Lapidus A."/>
            <person name="Glavina del Rio T."/>
            <person name="Dalin E."/>
            <person name="Tice H."/>
            <person name="Bruce D."/>
            <person name="Goodwin L."/>
            <person name="Pitluck S."/>
            <person name="Schmutz J."/>
            <person name="Larimer F."/>
            <person name="Land M."/>
            <person name="Hauser L."/>
            <person name="Kyrpides N."/>
            <person name="Mikhailova N."/>
            <person name="Liu Z."/>
            <person name="Li T."/>
            <person name="Zhao F."/>
            <person name="Overmann J."/>
            <person name="Bryant D.A."/>
            <person name="Richardson P."/>
        </authorList>
    </citation>
    <scope>NUCLEOTIDE SEQUENCE [LARGE SCALE GENOMIC DNA]</scope>
    <source>
        <strain evidence="3">DSM 5477 / BU-1</strain>
    </source>
</reference>